<dbReference type="PROSITE" id="PS00018">
    <property type="entry name" value="EF_HAND_1"/>
    <property type="match status" value="1"/>
</dbReference>
<keyword evidence="5" id="KW-0106">Calcium</keyword>
<sequence>MSEGPLPSPPPWTSFLVGVSAGAVTVASVALLWHYRKSLRHRIQGSNDGRNSHPSSEPRPVTPDTLDGTAAFSTQRSLFLTDNNLGLTSQHALTVTDMSVTAEVMGRGGGGGGGGIGGIGGGGGGEDEQGDPDQLYRHENNQSLLNLLFNIAEDQAKKEGFIHRGITCNMCQASPICGIRYKCANCVDFDICERCEPHDRHNRLHTFIKIKIPIPPLANPRTVLFKPFYPGKEKVIKRVTWDDVNKLKKITHFDQYEIEALHEQFRVLCNKEQGITREVYDQCVGPLGLEKSLLLERLFKYYDANGDGYIDFTEFTCGLSTLVKGSFQEKVKYAFEGYDLEGVGSISRDNLRQMFKAYFYVTIELVRDVVKACEEEMMANFDDNQGRPVSSLFSAPIPSDTGAQITTTNGKIPFPGNPGSKEDMWPVMEAMSQDAIEEMVDNVFKMAKIDADQRITLEQFKNLAIVDSSLVAWFDSLGPIF</sequence>
<protein>
    <submittedName>
        <fullName evidence="11">Uncharacterized protein</fullName>
    </submittedName>
</protein>
<dbReference type="PROSITE" id="PS01357">
    <property type="entry name" value="ZF_ZZ_1"/>
    <property type="match status" value="1"/>
</dbReference>
<dbReference type="InterPro" id="IPR002048">
    <property type="entry name" value="EF_hand_dom"/>
</dbReference>
<dbReference type="InterPro" id="IPR018247">
    <property type="entry name" value="EF_Hand_1_Ca_BS"/>
</dbReference>
<dbReference type="CDD" id="cd02340">
    <property type="entry name" value="ZZ_NBR1_like"/>
    <property type="match status" value="1"/>
</dbReference>
<keyword evidence="1" id="KW-0479">Metal-binding</keyword>
<keyword evidence="8" id="KW-1133">Transmembrane helix</keyword>
<dbReference type="OMA" id="PIMETMS"/>
<dbReference type="PROSITE" id="PS50135">
    <property type="entry name" value="ZF_ZZ_2"/>
    <property type="match status" value="1"/>
</dbReference>
<feature type="region of interest" description="Disordered" evidence="7">
    <location>
        <begin position="44"/>
        <end position="68"/>
    </location>
</feature>
<dbReference type="InterPro" id="IPR011992">
    <property type="entry name" value="EF-hand-dom_pair"/>
</dbReference>
<keyword evidence="8" id="KW-0812">Transmembrane</keyword>
<evidence type="ECO:0000259" key="10">
    <source>
        <dbReference type="PROSITE" id="PS50222"/>
    </source>
</evidence>
<dbReference type="RefSeq" id="XP_030828214.1">
    <property type="nucleotide sequence ID" value="XM_030972354.1"/>
</dbReference>
<dbReference type="PANTHER" id="PTHR23055">
    <property type="entry name" value="CALCIUM BINDING PROTEINS"/>
    <property type="match status" value="1"/>
</dbReference>
<dbReference type="SMART" id="SM00054">
    <property type="entry name" value="EFh"/>
    <property type="match status" value="3"/>
</dbReference>
<dbReference type="Pfam" id="PF00036">
    <property type="entry name" value="EF-hand_1"/>
    <property type="match status" value="1"/>
</dbReference>
<keyword evidence="8" id="KW-0472">Membrane</keyword>
<evidence type="ECO:0000313" key="11">
    <source>
        <dbReference type="EnsemblMetazoa" id="XP_030828213"/>
    </source>
</evidence>
<evidence type="ECO:0000256" key="8">
    <source>
        <dbReference type="SAM" id="Phobius"/>
    </source>
</evidence>
<dbReference type="SUPFAM" id="SSF47473">
    <property type="entry name" value="EF-hand"/>
    <property type="match status" value="2"/>
</dbReference>
<dbReference type="SMART" id="SM00291">
    <property type="entry name" value="ZnF_ZZ"/>
    <property type="match status" value="1"/>
</dbReference>
<dbReference type="OrthoDB" id="2122982at2759"/>
<organism evidence="11 12">
    <name type="scientific">Strongylocentrotus purpuratus</name>
    <name type="common">Purple sea urchin</name>
    <dbReference type="NCBI Taxonomy" id="7668"/>
    <lineage>
        <taxon>Eukaryota</taxon>
        <taxon>Metazoa</taxon>
        <taxon>Echinodermata</taxon>
        <taxon>Eleutherozoa</taxon>
        <taxon>Echinozoa</taxon>
        <taxon>Echinoidea</taxon>
        <taxon>Euechinoidea</taxon>
        <taxon>Echinacea</taxon>
        <taxon>Camarodonta</taxon>
        <taxon>Echinidea</taxon>
        <taxon>Strongylocentrotidae</taxon>
        <taxon>Strongylocentrotus</taxon>
    </lineage>
</organism>
<keyword evidence="12" id="KW-1185">Reference proteome</keyword>
<dbReference type="PRINTS" id="PR00450">
    <property type="entry name" value="RECOVERIN"/>
</dbReference>
<dbReference type="InterPro" id="IPR000433">
    <property type="entry name" value="Znf_ZZ"/>
</dbReference>
<dbReference type="InParanoid" id="A0A7M7MXL0"/>
<dbReference type="GeneID" id="100893926"/>
<dbReference type="Proteomes" id="UP000007110">
    <property type="component" value="Unassembled WGS sequence"/>
</dbReference>
<dbReference type="GO" id="GO:0009966">
    <property type="term" value="P:regulation of signal transduction"/>
    <property type="evidence" value="ECO:0000318"/>
    <property type="project" value="GO_Central"/>
</dbReference>
<evidence type="ECO:0000256" key="7">
    <source>
        <dbReference type="SAM" id="MobiDB-lite"/>
    </source>
</evidence>
<reference evidence="12" key="1">
    <citation type="submission" date="2015-02" db="EMBL/GenBank/DDBJ databases">
        <title>Genome sequencing for Strongylocentrotus purpuratus.</title>
        <authorList>
            <person name="Murali S."/>
            <person name="Liu Y."/>
            <person name="Vee V."/>
            <person name="English A."/>
            <person name="Wang M."/>
            <person name="Skinner E."/>
            <person name="Han Y."/>
            <person name="Muzny D.M."/>
            <person name="Worley K.C."/>
            <person name="Gibbs R.A."/>
        </authorList>
    </citation>
    <scope>NUCLEOTIDE SEQUENCE</scope>
</reference>
<dbReference type="InterPro" id="IPR028846">
    <property type="entry name" value="Recoverin"/>
</dbReference>
<feature type="region of interest" description="Disordered" evidence="7">
    <location>
        <begin position="109"/>
        <end position="132"/>
    </location>
</feature>
<dbReference type="Pfam" id="PF00569">
    <property type="entry name" value="ZZ"/>
    <property type="match status" value="1"/>
</dbReference>
<reference evidence="11" key="2">
    <citation type="submission" date="2021-01" db="UniProtKB">
        <authorList>
            <consortium name="EnsemblMetazoa"/>
        </authorList>
    </citation>
    <scope>IDENTIFICATION</scope>
</reference>
<evidence type="ECO:0000256" key="3">
    <source>
        <dbReference type="ARBA" id="ARBA00022771"/>
    </source>
</evidence>
<feature type="domain" description="EF-hand" evidence="10">
    <location>
        <begin position="290"/>
        <end position="325"/>
    </location>
</feature>
<evidence type="ECO:0000259" key="9">
    <source>
        <dbReference type="PROSITE" id="PS50135"/>
    </source>
</evidence>
<dbReference type="InterPro" id="IPR043145">
    <property type="entry name" value="Znf_ZZ_sf"/>
</dbReference>
<feature type="transmembrane region" description="Helical" evidence="8">
    <location>
        <begin position="12"/>
        <end position="33"/>
    </location>
</feature>
<dbReference type="EnsemblMetazoa" id="XM_030972353">
    <property type="protein sequence ID" value="XP_030828213"/>
    <property type="gene ID" value="LOC100893926"/>
</dbReference>
<evidence type="ECO:0000256" key="4">
    <source>
        <dbReference type="ARBA" id="ARBA00022833"/>
    </source>
</evidence>
<dbReference type="SUPFAM" id="SSF57850">
    <property type="entry name" value="RING/U-box"/>
    <property type="match status" value="1"/>
</dbReference>
<feature type="domain" description="ZZ-type" evidence="9">
    <location>
        <begin position="163"/>
        <end position="215"/>
    </location>
</feature>
<evidence type="ECO:0000256" key="6">
    <source>
        <dbReference type="PROSITE-ProRule" id="PRU00228"/>
    </source>
</evidence>
<dbReference type="GO" id="GO:0005509">
    <property type="term" value="F:calcium ion binding"/>
    <property type="evidence" value="ECO:0000318"/>
    <property type="project" value="GO_Central"/>
</dbReference>
<dbReference type="GO" id="GO:0008270">
    <property type="term" value="F:zinc ion binding"/>
    <property type="evidence" value="ECO:0007669"/>
    <property type="project" value="UniProtKB-KW"/>
</dbReference>
<dbReference type="Gene3D" id="3.30.60.90">
    <property type="match status" value="1"/>
</dbReference>
<dbReference type="KEGG" id="spu:100893926"/>
<dbReference type="CDD" id="cd00051">
    <property type="entry name" value="EFh"/>
    <property type="match status" value="1"/>
</dbReference>
<dbReference type="EnsemblMetazoa" id="XM_030972354">
    <property type="protein sequence ID" value="XP_030828214"/>
    <property type="gene ID" value="LOC100893926"/>
</dbReference>
<evidence type="ECO:0000256" key="5">
    <source>
        <dbReference type="ARBA" id="ARBA00022837"/>
    </source>
</evidence>
<proteinExistence type="predicted"/>
<name>A0A7M7MXL0_STRPU</name>
<dbReference type="PANTHER" id="PTHR23055:SF188">
    <property type="entry name" value="EF-HAND DOMAIN-CONTAINING PROTEIN"/>
    <property type="match status" value="1"/>
</dbReference>
<dbReference type="RefSeq" id="XP_030828213.1">
    <property type="nucleotide sequence ID" value="XM_030972353.1"/>
</dbReference>
<feature type="compositionally biased region" description="Polar residues" evidence="7">
    <location>
        <begin position="44"/>
        <end position="55"/>
    </location>
</feature>
<keyword evidence="4" id="KW-0862">Zinc</keyword>
<dbReference type="AlphaFoldDB" id="A0A7M7MXL0"/>
<feature type="compositionally biased region" description="Gly residues" evidence="7">
    <location>
        <begin position="109"/>
        <end position="124"/>
    </location>
</feature>
<keyword evidence="2" id="KW-0677">Repeat</keyword>
<keyword evidence="3 6" id="KW-0863">Zinc-finger</keyword>
<feature type="domain" description="EF-hand" evidence="10">
    <location>
        <begin position="326"/>
        <end position="361"/>
    </location>
</feature>
<evidence type="ECO:0000256" key="1">
    <source>
        <dbReference type="ARBA" id="ARBA00022723"/>
    </source>
</evidence>
<accession>A0A7M7MXL0</accession>
<evidence type="ECO:0000256" key="2">
    <source>
        <dbReference type="ARBA" id="ARBA00022737"/>
    </source>
</evidence>
<dbReference type="PROSITE" id="PS50222">
    <property type="entry name" value="EF_HAND_2"/>
    <property type="match status" value="2"/>
</dbReference>
<evidence type="ECO:0000313" key="12">
    <source>
        <dbReference type="Proteomes" id="UP000007110"/>
    </source>
</evidence>
<dbReference type="Gene3D" id="1.10.238.10">
    <property type="entry name" value="EF-hand"/>
    <property type="match status" value="1"/>
</dbReference>